<organism evidence="1 2">
    <name type="scientific">Violaceomyces palustris</name>
    <dbReference type="NCBI Taxonomy" id="1673888"/>
    <lineage>
        <taxon>Eukaryota</taxon>
        <taxon>Fungi</taxon>
        <taxon>Dikarya</taxon>
        <taxon>Basidiomycota</taxon>
        <taxon>Ustilaginomycotina</taxon>
        <taxon>Ustilaginomycetes</taxon>
        <taxon>Violaceomycetales</taxon>
        <taxon>Violaceomycetaceae</taxon>
        <taxon>Violaceomyces</taxon>
    </lineage>
</organism>
<keyword evidence="2" id="KW-1185">Reference proteome</keyword>
<proteinExistence type="predicted"/>
<gene>
    <name evidence="1" type="ORF">IE53DRAFT_32133</name>
</gene>
<protein>
    <submittedName>
        <fullName evidence="1">Uncharacterized protein</fullName>
    </submittedName>
</protein>
<name>A0ACD0P7M3_9BASI</name>
<evidence type="ECO:0000313" key="2">
    <source>
        <dbReference type="Proteomes" id="UP000245626"/>
    </source>
</evidence>
<dbReference type="EMBL" id="KZ819695">
    <property type="protein sequence ID" value="PWN54118.1"/>
    <property type="molecule type" value="Genomic_DNA"/>
</dbReference>
<sequence length="114" mass="13515">MFSLAYILRRELVAEMTPFLALWSLVCFSLVPRSRGPFRFLKREEGKEWWCGFQASHVFRQVIVEVRKGFTGRFWILPVHLRVRIRLRVLSLGRRLSVQVADVNQWLRLVPGCE</sequence>
<evidence type="ECO:0000313" key="1">
    <source>
        <dbReference type="EMBL" id="PWN54118.1"/>
    </source>
</evidence>
<accession>A0ACD0P7M3</accession>
<reference evidence="1 2" key="1">
    <citation type="journal article" date="2018" name="Mol. Biol. Evol.">
        <title>Broad Genomic Sampling Reveals a Smut Pathogenic Ancestry of the Fungal Clade Ustilaginomycotina.</title>
        <authorList>
            <person name="Kijpornyongpan T."/>
            <person name="Mondo S.J."/>
            <person name="Barry K."/>
            <person name="Sandor L."/>
            <person name="Lee J."/>
            <person name="Lipzen A."/>
            <person name="Pangilinan J."/>
            <person name="LaButti K."/>
            <person name="Hainaut M."/>
            <person name="Henrissat B."/>
            <person name="Grigoriev I.V."/>
            <person name="Spatafora J.W."/>
            <person name="Aime M.C."/>
        </authorList>
    </citation>
    <scope>NUCLEOTIDE SEQUENCE [LARGE SCALE GENOMIC DNA]</scope>
    <source>
        <strain evidence="1 2">SA 807</strain>
    </source>
</reference>
<dbReference type="Proteomes" id="UP000245626">
    <property type="component" value="Unassembled WGS sequence"/>
</dbReference>